<proteinExistence type="predicted"/>
<evidence type="ECO:0000313" key="1">
    <source>
        <dbReference type="EMBL" id="KAK1863700.1"/>
    </source>
</evidence>
<name>A0ACC3C0G5_PYRYE</name>
<protein>
    <submittedName>
        <fullName evidence="1">Uncharacterized protein</fullName>
    </submittedName>
</protein>
<keyword evidence="2" id="KW-1185">Reference proteome</keyword>
<organism evidence="1 2">
    <name type="scientific">Pyropia yezoensis</name>
    <name type="common">Susabi-nori</name>
    <name type="synonym">Porphyra yezoensis</name>
    <dbReference type="NCBI Taxonomy" id="2788"/>
    <lineage>
        <taxon>Eukaryota</taxon>
        <taxon>Rhodophyta</taxon>
        <taxon>Bangiophyceae</taxon>
        <taxon>Bangiales</taxon>
        <taxon>Bangiaceae</taxon>
        <taxon>Pyropia</taxon>
    </lineage>
</organism>
<accession>A0ACC3C0G5</accession>
<dbReference type="EMBL" id="CM020619">
    <property type="protein sequence ID" value="KAK1863700.1"/>
    <property type="molecule type" value="Genomic_DNA"/>
</dbReference>
<sequence length="108" mass="12085">MANVTSAPVRQHLMALSEQPRRPLEELFPSVDPSAISLISSLLEFDPAKRLSALEALENLFFKKLYEPGKEVTAPPIPREELAFNGPKLNAAQMRWLFQEEAALLALK</sequence>
<comment type="caution">
    <text evidence="1">The sequence shown here is derived from an EMBL/GenBank/DDBJ whole genome shotgun (WGS) entry which is preliminary data.</text>
</comment>
<gene>
    <name evidence="1" type="ORF">I4F81_006254</name>
</gene>
<reference evidence="1" key="1">
    <citation type="submission" date="2019-11" db="EMBL/GenBank/DDBJ databases">
        <title>Nori genome reveals adaptations in red seaweeds to the harsh intertidal environment.</title>
        <authorList>
            <person name="Wang D."/>
            <person name="Mao Y."/>
        </authorList>
    </citation>
    <scope>NUCLEOTIDE SEQUENCE</scope>
    <source>
        <tissue evidence="1">Gametophyte</tissue>
    </source>
</reference>
<evidence type="ECO:0000313" key="2">
    <source>
        <dbReference type="Proteomes" id="UP000798662"/>
    </source>
</evidence>
<dbReference type="Proteomes" id="UP000798662">
    <property type="component" value="Chromosome 2"/>
</dbReference>